<feature type="compositionally biased region" description="Acidic residues" evidence="1">
    <location>
        <begin position="484"/>
        <end position="494"/>
    </location>
</feature>
<proteinExistence type="predicted"/>
<feature type="compositionally biased region" description="Acidic residues" evidence="1">
    <location>
        <begin position="24"/>
        <end position="42"/>
    </location>
</feature>
<reference evidence="3 4" key="1">
    <citation type="submission" date="2024-05" db="EMBL/GenBank/DDBJ databases">
        <title>A draft genome resource for the thread blight pathogen Marasmius tenuissimus strain MS-2.</title>
        <authorList>
            <person name="Yulfo-Soto G.E."/>
            <person name="Baruah I.K."/>
            <person name="Amoako-Attah I."/>
            <person name="Bukari Y."/>
            <person name="Meinhardt L.W."/>
            <person name="Bailey B.A."/>
            <person name="Cohen S.P."/>
        </authorList>
    </citation>
    <scope>NUCLEOTIDE SEQUENCE [LARGE SCALE GENOMIC DNA]</scope>
    <source>
        <strain evidence="3 4">MS-2</strain>
    </source>
</reference>
<dbReference type="Pfam" id="PF03235">
    <property type="entry name" value="GmrSD_N"/>
    <property type="match status" value="1"/>
</dbReference>
<feature type="compositionally biased region" description="Low complexity" evidence="1">
    <location>
        <begin position="631"/>
        <end position="650"/>
    </location>
</feature>
<dbReference type="PANTHER" id="PTHR39639:SF1">
    <property type="entry name" value="DUF262 DOMAIN-CONTAINING PROTEIN"/>
    <property type="match status" value="1"/>
</dbReference>
<keyword evidence="4" id="KW-1185">Reference proteome</keyword>
<accession>A0ABR2ZQF2</accession>
<feature type="compositionally biased region" description="Polar residues" evidence="1">
    <location>
        <begin position="683"/>
        <end position="695"/>
    </location>
</feature>
<protein>
    <recommendedName>
        <fullName evidence="2">GmrSD restriction endonucleases N-terminal domain-containing protein</fullName>
    </recommendedName>
</protein>
<feature type="compositionally biased region" description="Low complexity" evidence="1">
    <location>
        <begin position="598"/>
        <end position="614"/>
    </location>
</feature>
<dbReference type="InterPro" id="IPR004919">
    <property type="entry name" value="GmrSD_N"/>
</dbReference>
<name>A0ABR2ZQF2_9AGAR</name>
<dbReference type="EMBL" id="JBBXMP010000086">
    <property type="protein sequence ID" value="KAL0063224.1"/>
    <property type="molecule type" value="Genomic_DNA"/>
</dbReference>
<feature type="region of interest" description="Disordered" evidence="1">
    <location>
        <begin position="1"/>
        <end position="87"/>
    </location>
</feature>
<feature type="compositionally biased region" description="Low complexity" evidence="1">
    <location>
        <begin position="665"/>
        <end position="679"/>
    </location>
</feature>
<evidence type="ECO:0000313" key="4">
    <source>
        <dbReference type="Proteomes" id="UP001437256"/>
    </source>
</evidence>
<gene>
    <name evidence="3" type="ORF">AAF712_009922</name>
</gene>
<evidence type="ECO:0000256" key="1">
    <source>
        <dbReference type="SAM" id="MobiDB-lite"/>
    </source>
</evidence>
<comment type="caution">
    <text evidence="3">The sequence shown here is derived from an EMBL/GenBank/DDBJ whole genome shotgun (WGS) entry which is preliminary data.</text>
</comment>
<evidence type="ECO:0000313" key="3">
    <source>
        <dbReference type="EMBL" id="KAL0063224.1"/>
    </source>
</evidence>
<evidence type="ECO:0000259" key="2">
    <source>
        <dbReference type="Pfam" id="PF03235"/>
    </source>
</evidence>
<feature type="compositionally biased region" description="Basic and acidic residues" evidence="1">
    <location>
        <begin position="452"/>
        <end position="462"/>
    </location>
</feature>
<feature type="region of interest" description="Disordered" evidence="1">
    <location>
        <begin position="452"/>
        <end position="798"/>
    </location>
</feature>
<feature type="domain" description="GmrSD restriction endonucleases N-terminal" evidence="2">
    <location>
        <begin position="105"/>
        <end position="245"/>
    </location>
</feature>
<feature type="compositionally biased region" description="Low complexity" evidence="1">
    <location>
        <begin position="561"/>
        <end position="573"/>
    </location>
</feature>
<feature type="compositionally biased region" description="Low complexity" evidence="1">
    <location>
        <begin position="783"/>
        <end position="792"/>
    </location>
</feature>
<dbReference type="PANTHER" id="PTHR39639">
    <property type="entry name" value="CHROMOSOME 16, WHOLE GENOME SHOTGUN SEQUENCE"/>
    <property type="match status" value="1"/>
</dbReference>
<feature type="compositionally biased region" description="Polar residues" evidence="1">
    <location>
        <begin position="716"/>
        <end position="735"/>
    </location>
</feature>
<sequence length="798" mass="88443">MKATTSSSKLKSRAQQPAKMVYFEDNESDLTDLEDEDEEGELEASPQPIAAPVQPRPSAPEPLRRSTRPRKGAKSVEEVQKTPALPKMRTANYSTEMFPKWIQKELLDLDPEYQRDVVWTDQKQSGLIDSLLNNYYIPPVIFCVKTDSMNREIRTCIDGKQRLTSIRRFMDGELAHKDPKTGRKTYYDAKKIKGRKEMAEQDKSRFQTHQIQCVEYDNLTEDQEREMFARVQNGVALTPAERMQAFNGPYPALIRDFCKIVRRRFGEHLEWGKLRGRDFLSIASVVYLIQSTMTSKNKIPTEPTTSRVEKWLDDKVNEDSVPCEIAAKARTVFTLLCVLVSDMEQRGWDAPFKGPKFIAIEFMMASYMIYLYGDELTMKQLSEGVRRLREHARGNHADLRLNSETYKDLVKFVRNQVKKCVGNVAPDGDPELDVPAFEYSKRNEEKILEKMGNESTETKAVVKAEPQGPKPSKAKAKAKANRDEDVEMELEEGELPTPKKPRTKRKLVAEVGTSVETVSAPVKIEKTAAPRKRTRVEDAEDPVSEKPAKRRIRASEPGPPTSSSSNTVPTPSTIKAEKMPATSTPDAQAPAQRQIVNSASTPSAPLTTPASAPPKRSGVKKPVSPFLPTPKTSKASAKQTTAARRASSSSNTPHVSPEPTPTPLAPVTTSTASSSAPLVGWPGQSQCSPPLQNPSVDYLSYPAPQTTAESFSSSSIPRNSPLIQSQVPSGVPSGTKQEERERLGGIRRLRNESTSPMNVQAPAPAPAPPVAVAPSRDPRILQKQKQAAASASVRTYLP</sequence>
<dbReference type="Proteomes" id="UP001437256">
    <property type="component" value="Unassembled WGS sequence"/>
</dbReference>
<feature type="compositionally biased region" description="Polar residues" evidence="1">
    <location>
        <begin position="1"/>
        <end position="15"/>
    </location>
</feature>
<organism evidence="3 4">
    <name type="scientific">Marasmius tenuissimus</name>
    <dbReference type="NCBI Taxonomy" id="585030"/>
    <lineage>
        <taxon>Eukaryota</taxon>
        <taxon>Fungi</taxon>
        <taxon>Dikarya</taxon>
        <taxon>Basidiomycota</taxon>
        <taxon>Agaricomycotina</taxon>
        <taxon>Agaricomycetes</taxon>
        <taxon>Agaricomycetidae</taxon>
        <taxon>Agaricales</taxon>
        <taxon>Marasmiineae</taxon>
        <taxon>Marasmiaceae</taxon>
        <taxon>Marasmius</taxon>
    </lineage>
</organism>